<dbReference type="InterPro" id="IPR036565">
    <property type="entry name" value="Mur-like_cat_sf"/>
</dbReference>
<dbReference type="GO" id="GO:0005743">
    <property type="term" value="C:mitochondrial inner membrane"/>
    <property type="evidence" value="ECO:0007669"/>
    <property type="project" value="UniProtKB-SubCell"/>
</dbReference>
<keyword evidence="7 17" id="KW-0554">One-carbon metabolism</keyword>
<feature type="binding site" evidence="18">
    <location>
        <position position="384"/>
    </location>
    <ligand>
        <name>ATP</name>
        <dbReference type="ChEBI" id="CHEBI:30616"/>
    </ligand>
</feature>
<evidence type="ECO:0000256" key="15">
    <source>
        <dbReference type="ARBA" id="ARBA00023136"/>
    </source>
</evidence>
<feature type="binding site" evidence="19">
    <location>
        <position position="247"/>
    </location>
    <ligand>
        <name>Mg(2+)</name>
        <dbReference type="ChEBI" id="CHEBI:18420"/>
        <label>1</label>
    </ligand>
</feature>
<dbReference type="Gene3D" id="3.90.190.20">
    <property type="entry name" value="Mur ligase, C-terminal domain"/>
    <property type="match status" value="1"/>
</dbReference>
<dbReference type="GO" id="GO:0005524">
    <property type="term" value="F:ATP binding"/>
    <property type="evidence" value="ECO:0007669"/>
    <property type="project" value="UniProtKB-KW"/>
</dbReference>
<evidence type="ECO:0000313" key="20">
    <source>
        <dbReference type="EMBL" id="CAI5445890.1"/>
    </source>
</evidence>
<dbReference type="PANTHER" id="PTHR11136">
    <property type="entry name" value="FOLYLPOLYGLUTAMATE SYNTHASE-RELATED"/>
    <property type="match status" value="1"/>
</dbReference>
<proteinExistence type="inferred from homology"/>
<evidence type="ECO:0000256" key="10">
    <source>
        <dbReference type="ARBA" id="ARBA00022741"/>
    </source>
</evidence>
<comment type="cofactor">
    <cofactor evidence="17">
        <name>a monovalent cation</name>
        <dbReference type="ChEBI" id="CHEBI:60242"/>
    </cofactor>
    <text evidence="17">A monovalent cation.</text>
</comment>
<keyword evidence="13 19" id="KW-0460">Magnesium</keyword>
<evidence type="ECO:0000256" key="17">
    <source>
        <dbReference type="PIRNR" id="PIRNR038895"/>
    </source>
</evidence>
<feature type="binding site" evidence="18">
    <location>
        <position position="369"/>
    </location>
    <ligand>
        <name>ATP</name>
        <dbReference type="ChEBI" id="CHEBI:30616"/>
    </ligand>
</feature>
<evidence type="ECO:0000256" key="1">
    <source>
        <dbReference type="ARBA" id="ARBA00004273"/>
    </source>
</evidence>
<keyword evidence="15" id="KW-0472">Membrane</keyword>
<dbReference type="FunFam" id="3.40.1190.10:FF:000008">
    <property type="entry name" value="Folylpolyglutamate synthase"/>
    <property type="match status" value="1"/>
</dbReference>
<keyword evidence="8 17" id="KW-0436">Ligase</keyword>
<evidence type="ECO:0000256" key="13">
    <source>
        <dbReference type="ARBA" id="ARBA00022842"/>
    </source>
</evidence>
<evidence type="ECO:0000256" key="4">
    <source>
        <dbReference type="ARBA" id="ARBA00005150"/>
    </source>
</evidence>
<evidence type="ECO:0000256" key="7">
    <source>
        <dbReference type="ARBA" id="ARBA00022563"/>
    </source>
</evidence>
<organism evidence="20 21">
    <name type="scientific">Caenorhabditis angaria</name>
    <dbReference type="NCBI Taxonomy" id="860376"/>
    <lineage>
        <taxon>Eukaryota</taxon>
        <taxon>Metazoa</taxon>
        <taxon>Ecdysozoa</taxon>
        <taxon>Nematoda</taxon>
        <taxon>Chromadorea</taxon>
        <taxon>Rhabditida</taxon>
        <taxon>Rhabditina</taxon>
        <taxon>Rhabditomorpha</taxon>
        <taxon>Rhabditoidea</taxon>
        <taxon>Rhabditidae</taxon>
        <taxon>Peloderinae</taxon>
        <taxon>Caenorhabditis</taxon>
    </lineage>
</organism>
<evidence type="ECO:0000256" key="3">
    <source>
        <dbReference type="ARBA" id="ARBA00004496"/>
    </source>
</evidence>
<dbReference type="EMBL" id="CANHGI010000003">
    <property type="protein sequence ID" value="CAI5445890.1"/>
    <property type="molecule type" value="Genomic_DNA"/>
</dbReference>
<dbReference type="InterPro" id="IPR018109">
    <property type="entry name" value="Folylpolyglutamate_synth_CS"/>
</dbReference>
<evidence type="ECO:0000256" key="11">
    <source>
        <dbReference type="ARBA" id="ARBA00022792"/>
    </source>
</evidence>
<dbReference type="InterPro" id="IPR023600">
    <property type="entry name" value="Folylpolyglutamate_synth_euk"/>
</dbReference>
<evidence type="ECO:0000256" key="19">
    <source>
        <dbReference type="PIRSR" id="PIRSR038895-2"/>
    </source>
</evidence>
<evidence type="ECO:0000313" key="21">
    <source>
        <dbReference type="Proteomes" id="UP001152747"/>
    </source>
</evidence>
<dbReference type="NCBIfam" id="TIGR01499">
    <property type="entry name" value="folC"/>
    <property type="match status" value="1"/>
</dbReference>
<evidence type="ECO:0000256" key="8">
    <source>
        <dbReference type="ARBA" id="ARBA00022598"/>
    </source>
</evidence>
<name>A0A9P1IJR4_9PELO</name>
<dbReference type="Gene3D" id="3.40.1190.10">
    <property type="entry name" value="Mur-like, catalytic domain"/>
    <property type="match status" value="1"/>
</dbReference>
<keyword evidence="21" id="KW-1185">Reference proteome</keyword>
<keyword evidence="10 18" id="KW-0547">Nucleotide-binding</keyword>
<dbReference type="OrthoDB" id="5212574at2759"/>
<keyword evidence="6" id="KW-0963">Cytoplasm</keyword>
<evidence type="ECO:0000256" key="6">
    <source>
        <dbReference type="ARBA" id="ARBA00022490"/>
    </source>
</evidence>
<dbReference type="InterPro" id="IPR036615">
    <property type="entry name" value="Mur_ligase_C_dom_sf"/>
</dbReference>
<sequence>MTNKKQRTQRDQIKLFAYHIKKTSHIFQLLFVYVHIATIEYLKRSLLVPSTSSNCVIKPKKMSSKYEEAVRLLNGLQSNAATIKKMREQRDFLQTTNLPICRKYLETLNISRNQIDNLNIIHVSGTKGKGSTCAFVERILRDAGFKTGLYTSPHLVHVRERIRLNGEPVNEELFSTEFFKVYSELKQYHETNMPAYFKFLTLMAFQIFTSQKVDVAIFEVGIGGEYDCTNVIDNPIVCGITTLDYDHISILGSKLSEIAWHKSGIFKNNVPAFYTPTTVEAEEVIKSRAVEKNVPLYSIPPISSYTFPREISTGISGRHQLLNVSLALQLVNAWFRQKGHSDSTAIFGKPFEVPTKFCDSIEKCQWPGRSQIIETNRGITYLLDGAHTPKSMEACAEWADMEMKKIEEGNKKLRRILLFQCTADRCPTTLIPFLKNLKMSQIISCPTQLYPSLNQSSDSTNLNTSRNEQLEKSKMCLESWKISQEENVVDDQMRVFDCISNSIDFIENSKNPDENVIVLVTGSLHLVGGVIGLLEKIGK</sequence>
<evidence type="ECO:0000256" key="9">
    <source>
        <dbReference type="ARBA" id="ARBA00022723"/>
    </source>
</evidence>
<comment type="similarity">
    <text evidence="5 17">Belongs to the folylpolyglutamate synthase family.</text>
</comment>
<dbReference type="SUPFAM" id="SSF53244">
    <property type="entry name" value="MurD-like peptide ligases, peptide-binding domain"/>
    <property type="match status" value="1"/>
</dbReference>
<comment type="function">
    <text evidence="17">Catalyzes conversion of folates to polyglutamate derivatives allowing concentration of folate compounds in the cell and the intracellular retention of these cofactors, which are important substrates for most of the folate-dependent enzymes that are involved in one-carbon transfer reactions involved in purine, pyrimidine and amino acid synthesis.</text>
</comment>
<dbReference type="PROSITE" id="PS01012">
    <property type="entry name" value="FOLYLPOLYGLU_SYNT_2"/>
    <property type="match status" value="1"/>
</dbReference>
<dbReference type="InterPro" id="IPR001645">
    <property type="entry name" value="Folylpolyglutamate_synth"/>
</dbReference>
<comment type="subcellular location">
    <subcellularLocation>
        <location evidence="3">Cytoplasm</location>
    </subcellularLocation>
    <subcellularLocation>
        <location evidence="1">Mitochondrion inner membrane</location>
    </subcellularLocation>
    <subcellularLocation>
        <location evidence="2">Mitochondrion matrix</location>
    </subcellularLocation>
</comment>
<dbReference type="PROSITE" id="PS01011">
    <property type="entry name" value="FOLYLPOLYGLU_SYNT_1"/>
    <property type="match status" value="1"/>
</dbReference>
<dbReference type="GO" id="GO:0005759">
    <property type="term" value="C:mitochondrial matrix"/>
    <property type="evidence" value="ECO:0007669"/>
    <property type="project" value="UniProtKB-SubCell"/>
</dbReference>
<feature type="binding site" evidence="19">
    <location>
        <position position="152"/>
    </location>
    <ligand>
        <name>Mg(2+)</name>
        <dbReference type="ChEBI" id="CHEBI:18420"/>
        <label>1</label>
    </ligand>
</feature>
<dbReference type="GO" id="GO:0046872">
    <property type="term" value="F:metal ion binding"/>
    <property type="evidence" value="ECO:0007669"/>
    <property type="project" value="UniProtKB-KW"/>
</dbReference>
<dbReference type="Proteomes" id="UP001152747">
    <property type="component" value="Unassembled WGS sequence"/>
</dbReference>
<protein>
    <recommendedName>
        <fullName evidence="17">Folylpolyglutamate synthase</fullName>
        <ecNumber evidence="17">6.3.2.17</ecNumber>
    </recommendedName>
    <alternativeName>
        <fullName evidence="17">Folylpoly-gamma-glutamate synthetase</fullName>
    </alternativeName>
    <alternativeName>
        <fullName evidence="17">Tetrahydrofolylpolyglutamate synthase</fullName>
    </alternativeName>
</protein>
<dbReference type="EC" id="6.3.2.17" evidence="17"/>
<evidence type="ECO:0000256" key="18">
    <source>
        <dbReference type="PIRSR" id="PIRSR038895-1"/>
    </source>
</evidence>
<gene>
    <name evidence="20" type="ORF">CAMP_LOCUS8527</name>
</gene>
<keyword evidence="9 19" id="KW-0479">Metal-binding</keyword>
<reference evidence="20" key="1">
    <citation type="submission" date="2022-11" db="EMBL/GenBank/DDBJ databases">
        <authorList>
            <person name="Kikuchi T."/>
        </authorList>
    </citation>
    <scope>NUCLEOTIDE SEQUENCE</scope>
    <source>
        <strain evidence="20">PS1010</strain>
    </source>
</reference>
<comment type="pathway">
    <text evidence="4 17">Cofactor biosynthesis; tetrahydrofolylpolyglutamate biosynthesis.</text>
</comment>
<keyword evidence="11" id="KW-0999">Mitochondrion inner membrane</keyword>
<accession>A0A9P1IJR4</accession>
<dbReference type="SUPFAM" id="SSF53623">
    <property type="entry name" value="MurD-like peptide ligases, catalytic domain"/>
    <property type="match status" value="1"/>
</dbReference>
<comment type="catalytic activity">
    <reaction evidence="16 17">
        <text>(6S)-5,6,7,8-tetrahydrofolyl-(gamma-L-Glu)(n) + L-glutamate + ATP = (6S)-5,6,7,8-tetrahydrofolyl-(gamma-L-Glu)(n+1) + ADP + phosphate + H(+)</text>
        <dbReference type="Rhea" id="RHEA:10580"/>
        <dbReference type="Rhea" id="RHEA-COMP:14738"/>
        <dbReference type="Rhea" id="RHEA-COMP:14740"/>
        <dbReference type="ChEBI" id="CHEBI:15378"/>
        <dbReference type="ChEBI" id="CHEBI:29985"/>
        <dbReference type="ChEBI" id="CHEBI:30616"/>
        <dbReference type="ChEBI" id="CHEBI:43474"/>
        <dbReference type="ChEBI" id="CHEBI:141005"/>
        <dbReference type="ChEBI" id="CHEBI:456216"/>
        <dbReference type="EC" id="6.3.2.17"/>
    </reaction>
</comment>
<comment type="caution">
    <text evidence="20">The sequence shown here is derived from an EMBL/GenBank/DDBJ whole genome shotgun (WGS) entry which is preliminary data.</text>
</comment>
<evidence type="ECO:0000256" key="14">
    <source>
        <dbReference type="ARBA" id="ARBA00023128"/>
    </source>
</evidence>
<dbReference type="GO" id="GO:0006730">
    <property type="term" value="P:one-carbon metabolic process"/>
    <property type="evidence" value="ECO:0007669"/>
    <property type="project" value="UniProtKB-KW"/>
</dbReference>
<keyword evidence="12 18" id="KW-0067">ATP-binding</keyword>
<keyword evidence="14" id="KW-0496">Mitochondrion</keyword>
<dbReference type="PANTHER" id="PTHR11136:SF5">
    <property type="entry name" value="FOLYLPOLYGLUTAMATE SYNTHASE, MITOCHONDRIAL"/>
    <property type="match status" value="1"/>
</dbReference>
<dbReference type="GO" id="GO:0005829">
    <property type="term" value="C:cytosol"/>
    <property type="evidence" value="ECO:0007669"/>
    <property type="project" value="TreeGrafter"/>
</dbReference>
<dbReference type="PIRSF" id="PIRSF038895">
    <property type="entry name" value="FPGS"/>
    <property type="match status" value="1"/>
</dbReference>
<dbReference type="AlphaFoldDB" id="A0A9P1IJR4"/>
<evidence type="ECO:0000256" key="12">
    <source>
        <dbReference type="ARBA" id="ARBA00022840"/>
    </source>
</evidence>
<evidence type="ECO:0000256" key="2">
    <source>
        <dbReference type="ARBA" id="ARBA00004305"/>
    </source>
</evidence>
<evidence type="ECO:0000256" key="5">
    <source>
        <dbReference type="ARBA" id="ARBA00008276"/>
    </source>
</evidence>
<dbReference type="GO" id="GO:0004326">
    <property type="term" value="F:tetrahydrofolylpolyglutamate synthase activity"/>
    <property type="evidence" value="ECO:0007669"/>
    <property type="project" value="UniProtKB-EC"/>
</dbReference>
<evidence type="ECO:0000256" key="16">
    <source>
        <dbReference type="ARBA" id="ARBA00047493"/>
    </source>
</evidence>
<feature type="binding site" evidence="19">
    <location>
        <position position="219"/>
    </location>
    <ligand>
        <name>Mg(2+)</name>
        <dbReference type="ChEBI" id="CHEBI:18420"/>
        <label>1</label>
    </ligand>
</feature>